<evidence type="ECO:0000259" key="1">
    <source>
        <dbReference type="Pfam" id="PF20243"/>
    </source>
</evidence>
<dbReference type="EMBL" id="BBQY01000014">
    <property type="protein sequence ID" value="GBH31097.1"/>
    <property type="molecule type" value="Genomic_DNA"/>
</dbReference>
<dbReference type="Pfam" id="PF20243">
    <property type="entry name" value="MbnP"/>
    <property type="match status" value="1"/>
</dbReference>
<dbReference type="Proteomes" id="UP000290975">
    <property type="component" value="Unassembled WGS sequence"/>
</dbReference>
<feature type="domain" description="Copper-binding protein MbnP-like" evidence="1">
    <location>
        <begin position="28"/>
        <end position="255"/>
    </location>
</feature>
<dbReference type="NCBIfam" id="TIGR04052">
    <property type="entry name" value="MbnP_like_WxW"/>
    <property type="match status" value="1"/>
</dbReference>
<organism evidence="2 3">
    <name type="scientific">Sphingobium xenophagum</name>
    <dbReference type="NCBI Taxonomy" id="121428"/>
    <lineage>
        <taxon>Bacteria</taxon>
        <taxon>Pseudomonadati</taxon>
        <taxon>Pseudomonadota</taxon>
        <taxon>Alphaproteobacteria</taxon>
        <taxon>Sphingomonadales</taxon>
        <taxon>Sphingomonadaceae</taxon>
        <taxon>Sphingobium</taxon>
    </lineage>
</organism>
<name>A0A401J374_SPHXE</name>
<accession>A0A401J374</accession>
<dbReference type="InterPro" id="IPR023977">
    <property type="entry name" value="MbnP-like"/>
</dbReference>
<gene>
    <name evidence="2" type="ORF">MBESOW_P2358</name>
</gene>
<dbReference type="RefSeq" id="WP_130752913.1">
    <property type="nucleotide sequence ID" value="NZ_BBQY01000014.1"/>
</dbReference>
<sequence>MKHPIIRCGVIFAALSGTISPVIAKPQTQPVEIRFDARVGSEPARCGQAYSNIGIAKAGMQFQDMRIYVSAVKLIDAQGREVPVALTPDGQWQSDQVALLDFEDRTGNCNGNTGTNMVVRGTVPKGTYSGLVFEIGVPQAVNHQDPTLAAAPLNVTGLTWPWRAGYKFTTVDLETSGGAGGPNAATGFSIHIGSTDCGDGPLMKAPNAPCKVSNRSSYRLGGFNSASSKVVLDFAALLAGTDITVNAPRTASGCMSGPDPDCVAIFDRLGLTFDGKPSTGQKWVRAE</sequence>
<evidence type="ECO:0000313" key="2">
    <source>
        <dbReference type="EMBL" id="GBH31097.1"/>
    </source>
</evidence>
<reference evidence="2 3" key="1">
    <citation type="submission" date="2014-12" db="EMBL/GenBank/DDBJ databases">
        <title>Whole genome sequencing of Sphingobium xenophagum OW59.</title>
        <authorList>
            <person name="Ohta Y."/>
            <person name="Nishi S."/>
            <person name="Hatada Y."/>
        </authorList>
    </citation>
    <scope>NUCLEOTIDE SEQUENCE [LARGE SCALE GENOMIC DNA]</scope>
    <source>
        <strain evidence="2 3">OW59</strain>
    </source>
</reference>
<comment type="caution">
    <text evidence="2">The sequence shown here is derived from an EMBL/GenBank/DDBJ whole genome shotgun (WGS) entry which is preliminary data.</text>
</comment>
<dbReference type="InterPro" id="IPR046863">
    <property type="entry name" value="MbnP-like_dom"/>
</dbReference>
<keyword evidence="3" id="KW-1185">Reference proteome</keyword>
<evidence type="ECO:0000313" key="3">
    <source>
        <dbReference type="Proteomes" id="UP000290975"/>
    </source>
</evidence>
<dbReference type="AlphaFoldDB" id="A0A401J374"/>
<protein>
    <recommendedName>
        <fullName evidence="1">Copper-binding protein MbnP-like domain-containing protein</fullName>
    </recommendedName>
</protein>
<proteinExistence type="predicted"/>